<dbReference type="InterPro" id="IPR048365">
    <property type="entry name" value="TNP-like_RNaseH_N"/>
</dbReference>
<organism evidence="2 3">
    <name type="scientific">Operophtera brumata</name>
    <name type="common">Winter moth</name>
    <name type="synonym">Phalaena brumata</name>
    <dbReference type="NCBI Taxonomy" id="104452"/>
    <lineage>
        <taxon>Eukaryota</taxon>
        <taxon>Metazoa</taxon>
        <taxon>Ecdysozoa</taxon>
        <taxon>Arthropoda</taxon>
        <taxon>Hexapoda</taxon>
        <taxon>Insecta</taxon>
        <taxon>Pterygota</taxon>
        <taxon>Neoptera</taxon>
        <taxon>Endopterygota</taxon>
        <taxon>Lepidoptera</taxon>
        <taxon>Glossata</taxon>
        <taxon>Ditrysia</taxon>
        <taxon>Geometroidea</taxon>
        <taxon>Geometridae</taxon>
        <taxon>Larentiinae</taxon>
        <taxon>Operophtera</taxon>
    </lineage>
</organism>
<dbReference type="EMBL" id="JTDY01010538">
    <property type="protein sequence ID" value="KOB58173.1"/>
    <property type="molecule type" value="Genomic_DNA"/>
</dbReference>
<sequence length="114" mass="13220">MDGVNRRALTILCAPLQQPYITVHNKGIIAFFDPPHLLKCFRNLFMKYDIECSTNISSNDKTGRGKNELTKWIGFKIWAVRANHALLFMVQGLHKKFKQPIAYYFVKETISTEK</sequence>
<keyword evidence="3" id="KW-1185">Reference proteome</keyword>
<accession>A0A0L7K4H1</accession>
<reference evidence="2 3" key="1">
    <citation type="journal article" date="2015" name="Genome Biol. Evol.">
        <title>The genome of winter moth (Operophtera brumata) provides a genomic perspective on sexual dimorphism and phenology.</title>
        <authorList>
            <person name="Derks M.F."/>
            <person name="Smit S."/>
            <person name="Salis L."/>
            <person name="Schijlen E."/>
            <person name="Bossers A."/>
            <person name="Mateman C."/>
            <person name="Pijl A.S."/>
            <person name="de Ridder D."/>
            <person name="Groenen M.A."/>
            <person name="Visser M.E."/>
            <person name="Megens H.J."/>
        </authorList>
    </citation>
    <scope>NUCLEOTIDE SEQUENCE [LARGE SCALE GENOMIC DNA]</scope>
    <source>
        <strain evidence="2">WM2013NL</strain>
        <tissue evidence="2">Head and thorax</tissue>
    </source>
</reference>
<gene>
    <name evidence="2" type="ORF">OBRU01_25469</name>
</gene>
<comment type="caution">
    <text evidence="2">The sequence shown here is derived from an EMBL/GenBank/DDBJ whole genome shotgun (WGS) entry which is preliminary data.</text>
</comment>
<proteinExistence type="predicted"/>
<protein>
    <submittedName>
        <fullName evidence="2">THAP domain-containing protein 9</fullName>
    </submittedName>
</protein>
<dbReference type="Proteomes" id="UP000037510">
    <property type="component" value="Unassembled WGS sequence"/>
</dbReference>
<evidence type="ECO:0000259" key="1">
    <source>
        <dbReference type="Pfam" id="PF21787"/>
    </source>
</evidence>
<feature type="domain" description="Transposable element P transposase-like RNase H" evidence="1">
    <location>
        <begin position="81"/>
        <end position="113"/>
    </location>
</feature>
<evidence type="ECO:0000313" key="2">
    <source>
        <dbReference type="EMBL" id="KOB58173.1"/>
    </source>
</evidence>
<dbReference type="AlphaFoldDB" id="A0A0L7K4H1"/>
<evidence type="ECO:0000313" key="3">
    <source>
        <dbReference type="Proteomes" id="UP000037510"/>
    </source>
</evidence>
<dbReference type="Pfam" id="PF21787">
    <property type="entry name" value="TNP-like_RNaseH_N"/>
    <property type="match status" value="1"/>
</dbReference>
<name>A0A0L7K4H1_OPEBR</name>